<keyword evidence="4 9" id="KW-1003">Cell membrane</keyword>
<evidence type="ECO:0000259" key="11">
    <source>
        <dbReference type="Pfam" id="PF25994"/>
    </source>
</evidence>
<dbReference type="NCBIfam" id="TIGR01843">
    <property type="entry name" value="type_I_hlyD"/>
    <property type="match status" value="1"/>
</dbReference>
<reference evidence="13" key="1">
    <citation type="submission" date="2020-09" db="EMBL/GenBank/DDBJ databases">
        <title>Genome seq and assembly of Tianweitania sp.</title>
        <authorList>
            <person name="Chhetri G."/>
        </authorList>
    </citation>
    <scope>NUCLEOTIDE SEQUENCE</scope>
    <source>
        <strain evidence="13">Rool2</strain>
    </source>
</reference>
<evidence type="ECO:0000256" key="7">
    <source>
        <dbReference type="ARBA" id="ARBA00022989"/>
    </source>
</evidence>
<comment type="similarity">
    <text evidence="2 9">Belongs to the membrane fusion protein (MFP) (TC 8.A.1) family.</text>
</comment>
<dbReference type="InterPro" id="IPR058781">
    <property type="entry name" value="HH_AprE-like"/>
</dbReference>
<dbReference type="PANTHER" id="PTHR30386">
    <property type="entry name" value="MEMBRANE FUSION SUBUNIT OF EMRAB-TOLC MULTIDRUG EFFLUX PUMP"/>
    <property type="match status" value="1"/>
</dbReference>
<dbReference type="InterPro" id="IPR050739">
    <property type="entry name" value="MFP"/>
</dbReference>
<evidence type="ECO:0000256" key="2">
    <source>
        <dbReference type="ARBA" id="ARBA00009477"/>
    </source>
</evidence>
<evidence type="ECO:0000313" key="14">
    <source>
        <dbReference type="Proteomes" id="UP000643405"/>
    </source>
</evidence>
<keyword evidence="10" id="KW-0175">Coiled coil</keyword>
<keyword evidence="14" id="KW-1185">Reference proteome</keyword>
<keyword evidence="6 9" id="KW-0812">Transmembrane</keyword>
<dbReference type="Pfam" id="PF25994">
    <property type="entry name" value="HH_AprE"/>
    <property type="match status" value="1"/>
</dbReference>
<evidence type="ECO:0000313" key="13">
    <source>
        <dbReference type="EMBL" id="MBD0413132.1"/>
    </source>
</evidence>
<evidence type="ECO:0000256" key="5">
    <source>
        <dbReference type="ARBA" id="ARBA00022519"/>
    </source>
</evidence>
<dbReference type="RefSeq" id="WP_188162587.1">
    <property type="nucleotide sequence ID" value="NZ_JACVVX010000001.1"/>
</dbReference>
<dbReference type="AlphaFoldDB" id="A0A8J6PTG8"/>
<feature type="coiled-coil region" evidence="10">
    <location>
        <begin position="268"/>
        <end position="295"/>
    </location>
</feature>
<dbReference type="InterPro" id="IPR010129">
    <property type="entry name" value="T1SS_HlyD"/>
</dbReference>
<keyword evidence="5 9" id="KW-0997">Cell inner membrane</keyword>
<evidence type="ECO:0000256" key="10">
    <source>
        <dbReference type="SAM" id="Coils"/>
    </source>
</evidence>
<dbReference type="GO" id="GO:0015031">
    <property type="term" value="P:protein transport"/>
    <property type="evidence" value="ECO:0007669"/>
    <property type="project" value="InterPro"/>
</dbReference>
<dbReference type="SUPFAM" id="SSF51261">
    <property type="entry name" value="Duplicated hybrid motif"/>
    <property type="match status" value="1"/>
</dbReference>
<evidence type="ECO:0000256" key="6">
    <source>
        <dbReference type="ARBA" id="ARBA00022692"/>
    </source>
</evidence>
<evidence type="ECO:0000259" key="12">
    <source>
        <dbReference type="Pfam" id="PF26002"/>
    </source>
</evidence>
<keyword evidence="7 9" id="KW-1133">Transmembrane helix</keyword>
<dbReference type="PANTHER" id="PTHR30386:SF17">
    <property type="entry name" value="ALKALINE PROTEASE SECRETION PROTEIN APRE"/>
    <property type="match status" value="1"/>
</dbReference>
<dbReference type="CDD" id="cd12797">
    <property type="entry name" value="M23_peptidase"/>
    <property type="match status" value="1"/>
</dbReference>
<evidence type="ECO:0000256" key="9">
    <source>
        <dbReference type="RuleBase" id="RU365093"/>
    </source>
</evidence>
<protein>
    <recommendedName>
        <fullName evidence="9">Membrane fusion protein (MFP) family protein</fullName>
    </recommendedName>
</protein>
<dbReference type="PRINTS" id="PR01490">
    <property type="entry name" value="RTXTOXIND"/>
</dbReference>
<comment type="subcellular location">
    <subcellularLocation>
        <location evidence="1 9">Cell inner membrane</location>
        <topology evidence="1 9">Single-pass membrane protein</topology>
    </subcellularLocation>
</comment>
<feature type="transmembrane region" description="Helical" evidence="9">
    <location>
        <begin position="21"/>
        <end position="43"/>
    </location>
</feature>
<evidence type="ECO:0000256" key="1">
    <source>
        <dbReference type="ARBA" id="ARBA00004377"/>
    </source>
</evidence>
<comment type="caution">
    <text evidence="13">The sequence shown here is derived from an EMBL/GenBank/DDBJ whole genome shotgun (WGS) entry which is preliminary data.</text>
</comment>
<keyword evidence="8 9" id="KW-0472">Membrane</keyword>
<sequence length="449" mass="49339">MTTFPLAPPKKTRWQQSIRATTAPVALAGYATIFLLLGGFGYWAASAPLGGAVIASGFVAATGHNIMIQHLDGGIVKSIDVREGERVKAGQTLFVLEDTQVRTLYNRLNNQRIEMRMREARLRSERDGLTTFNAMAGFDGDEAAAVDGFDIAFVASEHEKEFAARLARFQAEQDILGKREEALVEGVIGLEAQKKAGEDQLFLLRDEIDRKKGLLDKGLTNRTEYSALLRAEAELIGRTGALQSQIASSATQTVEARQQVERLRTERVQQAMNELNTTRANLRDIEEQMVSARATLGRISIVSPTDGIVVRSLFNSPGGVIRAGEPLMEILPTGNALIIEARVSPRDIDAIEVGQHANLQFSALNARTTPIVNGNVTYVSADRQIEQQTGNPYYTARLAISEDLPPDLALEQIYPGMPVETFIATGDRTFAEYLIKPIMDSFSRAFREE</sequence>
<evidence type="ECO:0000256" key="8">
    <source>
        <dbReference type="ARBA" id="ARBA00023136"/>
    </source>
</evidence>
<dbReference type="GO" id="GO:0005886">
    <property type="term" value="C:plasma membrane"/>
    <property type="evidence" value="ECO:0007669"/>
    <property type="project" value="UniProtKB-SubCell"/>
</dbReference>
<proteinExistence type="inferred from homology"/>
<feature type="domain" description="AprE-like beta-barrel" evidence="12">
    <location>
        <begin position="337"/>
        <end position="426"/>
    </location>
</feature>
<name>A0A8J6PTG8_9HYPH</name>
<accession>A0A8J6PTG8</accession>
<dbReference type="Proteomes" id="UP000643405">
    <property type="component" value="Unassembled WGS sequence"/>
</dbReference>
<dbReference type="InterPro" id="IPR011055">
    <property type="entry name" value="Dup_hybrid_motif"/>
</dbReference>
<evidence type="ECO:0000256" key="4">
    <source>
        <dbReference type="ARBA" id="ARBA00022475"/>
    </source>
</evidence>
<dbReference type="Gene3D" id="2.40.50.100">
    <property type="match status" value="1"/>
</dbReference>
<dbReference type="Pfam" id="PF26002">
    <property type="entry name" value="Beta-barrel_AprE"/>
    <property type="match status" value="1"/>
</dbReference>
<gene>
    <name evidence="13" type="ORF">ICI42_00490</name>
</gene>
<dbReference type="InterPro" id="IPR058982">
    <property type="entry name" value="Beta-barrel_AprE"/>
</dbReference>
<feature type="domain" description="AprE-like long alpha-helical hairpin" evidence="11">
    <location>
        <begin position="102"/>
        <end position="294"/>
    </location>
</feature>
<dbReference type="Gene3D" id="2.40.30.170">
    <property type="match status" value="1"/>
</dbReference>
<dbReference type="EMBL" id="JACVVX010000001">
    <property type="protein sequence ID" value="MBD0413132.1"/>
    <property type="molecule type" value="Genomic_DNA"/>
</dbReference>
<evidence type="ECO:0000256" key="3">
    <source>
        <dbReference type="ARBA" id="ARBA00022448"/>
    </source>
</evidence>
<keyword evidence="3 9" id="KW-0813">Transport</keyword>
<organism evidence="13 14">
    <name type="scientific">Oryzicola mucosus</name>
    <dbReference type="NCBI Taxonomy" id="2767425"/>
    <lineage>
        <taxon>Bacteria</taxon>
        <taxon>Pseudomonadati</taxon>
        <taxon>Pseudomonadota</taxon>
        <taxon>Alphaproteobacteria</taxon>
        <taxon>Hyphomicrobiales</taxon>
        <taxon>Phyllobacteriaceae</taxon>
        <taxon>Oryzicola</taxon>
    </lineage>
</organism>